<accession>A0A088S392</accession>
<dbReference type="EMBL" id="CP009378">
    <property type="protein sequence ID" value="AIN95956.1"/>
    <property type="molecule type" value="Genomic_DNA"/>
</dbReference>
<dbReference type="eggNOG" id="ENOG502SASM">
    <property type="taxonomic scope" value="Eukaryota"/>
</dbReference>
<reference evidence="3 4" key="1">
    <citation type="journal article" date="2015" name="Sci. Rep.">
        <title>The genome of Leishmania panamensis: insights into genomics of the L. (Viannia) subgenus.</title>
        <authorList>
            <person name="Llanes A."/>
            <person name="Restrepo C.M."/>
            <person name="Vecchio G.D."/>
            <person name="Anguizola F.J."/>
            <person name="Lleonart R."/>
        </authorList>
    </citation>
    <scope>NUCLEOTIDE SEQUENCE [LARGE SCALE GENOMIC DNA]</scope>
    <source>
        <strain evidence="3 4">MHOM/PA/94/PSC-1</strain>
    </source>
</reference>
<evidence type="ECO:0000256" key="2">
    <source>
        <dbReference type="SAM" id="MobiDB-lite"/>
    </source>
</evidence>
<feature type="compositionally biased region" description="Basic and acidic residues" evidence="2">
    <location>
        <begin position="285"/>
        <end position="303"/>
    </location>
</feature>
<evidence type="ECO:0000313" key="3">
    <source>
        <dbReference type="EMBL" id="AIN95956.1"/>
    </source>
</evidence>
<evidence type="ECO:0000256" key="1">
    <source>
        <dbReference type="SAM" id="Coils"/>
    </source>
</evidence>
<organism evidence="3 4">
    <name type="scientific">Leishmania panamensis</name>
    <dbReference type="NCBI Taxonomy" id="5679"/>
    <lineage>
        <taxon>Eukaryota</taxon>
        <taxon>Discoba</taxon>
        <taxon>Euglenozoa</taxon>
        <taxon>Kinetoplastea</taxon>
        <taxon>Metakinetoplastina</taxon>
        <taxon>Trypanosomatida</taxon>
        <taxon>Trypanosomatidae</taxon>
        <taxon>Leishmaniinae</taxon>
        <taxon>Leishmania</taxon>
        <taxon>Leishmania guyanensis species complex</taxon>
    </lineage>
</organism>
<dbReference type="RefSeq" id="XP_010704278.1">
    <property type="nucleotide sequence ID" value="XM_010705976.1"/>
</dbReference>
<dbReference type="OrthoDB" id="273433at2759"/>
<feature type="region of interest" description="Disordered" evidence="2">
    <location>
        <begin position="107"/>
        <end position="128"/>
    </location>
</feature>
<dbReference type="VEuPathDB" id="TriTrypDB:LPAL13_090009000"/>
<feature type="compositionally biased region" description="Polar residues" evidence="2">
    <location>
        <begin position="114"/>
        <end position="125"/>
    </location>
</feature>
<dbReference type="AlphaFoldDB" id="A0A088S392"/>
<keyword evidence="1" id="KW-0175">Coiled coil</keyword>
<protein>
    <submittedName>
        <fullName evidence="3">Uncharacterized protein</fullName>
    </submittedName>
</protein>
<dbReference type="GeneID" id="22572610"/>
<dbReference type="Proteomes" id="UP000063063">
    <property type="component" value="Chromosome 9"/>
</dbReference>
<gene>
    <name evidence="3" type="ORF">LPMP_090400</name>
</gene>
<sequence length="464" mass="50049">MPATYALAKECQLLRGDVEGVLSLAAQLLLQTTTTASPPNGSAIASASSSTPTTSFIGPVVGAILTDVHVRSLLLNTLVRVLVPARRQRALLDDNKYVHAANMAALQEQQQQQRSNGPRPTNSVDGGSDVLQRYRVGRVVGVVPKPQPKAAKVAHDGSGSASCADFAAAAAEEGQQWLLAVYVGECVEPFAVSAIAEDVLTEVEHRIFVQSALSTNREEGSRRASVLPSQQPALLSAEMAVVVQQSIKDIRLALQLMQTADKKAAAVGVEAATRRLMQRASGVKRWHDASDNDADSRTHKRGTEAASAGESSNGLGTHFGNGASSQAARVARLTEDVTARGTQLQQLRQLLQQKEQEVKATLQQQQQQEARHRGEIDVWRAKVEEQSRTHERVSKESRESLEQRDRLLDEANTKLRRLAGMATKYKQVVDTVAALLKRSSGEGGDGTVMTPDDILIALQTRKSL</sequence>
<dbReference type="KEGG" id="lpan:LPMP_090400"/>
<feature type="region of interest" description="Disordered" evidence="2">
    <location>
        <begin position="279"/>
        <end position="327"/>
    </location>
</feature>
<evidence type="ECO:0000313" key="4">
    <source>
        <dbReference type="Proteomes" id="UP000063063"/>
    </source>
</evidence>
<feature type="coiled-coil region" evidence="1">
    <location>
        <begin position="344"/>
        <end position="371"/>
    </location>
</feature>
<dbReference type="VEuPathDB" id="TriTrypDB:LPMP_090400"/>
<name>A0A088S392_LEIPA</name>
<keyword evidence="4" id="KW-1185">Reference proteome</keyword>
<proteinExistence type="predicted"/>